<organism evidence="8 9">
    <name type="scientific">Acidimangrovimonas pyrenivorans</name>
    <dbReference type="NCBI Taxonomy" id="2030798"/>
    <lineage>
        <taxon>Bacteria</taxon>
        <taxon>Pseudomonadati</taxon>
        <taxon>Pseudomonadota</taxon>
        <taxon>Alphaproteobacteria</taxon>
        <taxon>Rhodobacterales</taxon>
        <taxon>Paracoccaceae</taxon>
        <taxon>Acidimangrovimonas</taxon>
    </lineage>
</organism>
<dbReference type="InterPro" id="IPR011006">
    <property type="entry name" value="CheY-like_superfamily"/>
</dbReference>
<feature type="modified residue" description="4-aspartylphosphate" evidence="6">
    <location>
        <position position="54"/>
    </location>
</feature>
<accession>A0ABV7AFK3</accession>
<evidence type="ECO:0000256" key="6">
    <source>
        <dbReference type="PROSITE-ProRule" id="PRU00169"/>
    </source>
</evidence>
<reference evidence="9" key="1">
    <citation type="journal article" date="2019" name="Int. J. Syst. Evol. Microbiol.">
        <title>The Global Catalogue of Microorganisms (GCM) 10K type strain sequencing project: providing services to taxonomists for standard genome sequencing and annotation.</title>
        <authorList>
            <consortium name="The Broad Institute Genomics Platform"/>
            <consortium name="The Broad Institute Genome Sequencing Center for Infectious Disease"/>
            <person name="Wu L."/>
            <person name="Ma J."/>
        </authorList>
    </citation>
    <scope>NUCLEOTIDE SEQUENCE [LARGE SCALE GENOMIC DNA]</scope>
    <source>
        <strain evidence="9">KCTC 62192</strain>
    </source>
</reference>
<gene>
    <name evidence="8" type="ORF">ACFOES_08610</name>
</gene>
<evidence type="ECO:0000256" key="4">
    <source>
        <dbReference type="ARBA" id="ARBA00023125"/>
    </source>
</evidence>
<proteinExistence type="predicted"/>
<protein>
    <submittedName>
        <fullName evidence="8">PleD family two-component system response regulator</fullName>
    </submittedName>
</protein>
<dbReference type="PROSITE" id="PS50110">
    <property type="entry name" value="RESPONSE_REGULATORY"/>
    <property type="match status" value="1"/>
</dbReference>
<keyword evidence="3" id="KW-0805">Transcription regulation</keyword>
<keyword evidence="2" id="KW-0902">Two-component regulatory system</keyword>
<evidence type="ECO:0000313" key="8">
    <source>
        <dbReference type="EMBL" id="MFC2968153.1"/>
    </source>
</evidence>
<dbReference type="Proteomes" id="UP001595443">
    <property type="component" value="Unassembled WGS sequence"/>
</dbReference>
<sequence length="329" mass="36224">MRILAVDDDELILEILVEAMAASGHSDVTTATSAEEACRIIAAAESPFDCFLLDIQMPEITGIDLCRAIRKMPGYSSTPIIMVTAMSERQYINAAFAAGASDYVTKPFDALELGARVNMAERLVQEQSRANESSFAARTLRQELEEQRRVVFSEPMTIEGVDGAIGLLNLENYLLQMSRGGLFATNIFAIKLENAEKLYARSTPSDFRYLLTDAAEAITTALQTKEFFIAYAGGGVFVCALQGREIETKDVFEEAANAALFEMELTDSRGNPLDVALHFGDPIRVGMLRSGSAAVEALYVAIERIEDEFRSKELRKPVARAPWRRLLVG</sequence>
<comment type="caution">
    <text evidence="8">The sequence shown here is derived from an EMBL/GenBank/DDBJ whole genome shotgun (WGS) entry which is preliminary data.</text>
</comment>
<dbReference type="SMART" id="SM00448">
    <property type="entry name" value="REC"/>
    <property type="match status" value="1"/>
</dbReference>
<dbReference type="Pfam" id="PF00072">
    <property type="entry name" value="Response_reg"/>
    <property type="match status" value="1"/>
</dbReference>
<name>A0ABV7AFK3_9RHOB</name>
<evidence type="ECO:0000256" key="1">
    <source>
        <dbReference type="ARBA" id="ARBA00022553"/>
    </source>
</evidence>
<evidence type="ECO:0000313" key="9">
    <source>
        <dbReference type="Proteomes" id="UP001595443"/>
    </source>
</evidence>
<dbReference type="RefSeq" id="WP_377832827.1">
    <property type="nucleotide sequence ID" value="NZ_JBHRSK010000004.1"/>
</dbReference>
<dbReference type="PANTHER" id="PTHR48111">
    <property type="entry name" value="REGULATOR OF RPOS"/>
    <property type="match status" value="1"/>
</dbReference>
<keyword evidence="4" id="KW-0238">DNA-binding</keyword>
<evidence type="ECO:0000256" key="5">
    <source>
        <dbReference type="ARBA" id="ARBA00023163"/>
    </source>
</evidence>
<feature type="domain" description="Response regulatory" evidence="7">
    <location>
        <begin position="2"/>
        <end position="121"/>
    </location>
</feature>
<keyword evidence="1 6" id="KW-0597">Phosphoprotein</keyword>
<dbReference type="SUPFAM" id="SSF52172">
    <property type="entry name" value="CheY-like"/>
    <property type="match status" value="1"/>
</dbReference>
<keyword evidence="5" id="KW-0804">Transcription</keyword>
<dbReference type="PANTHER" id="PTHR48111:SF1">
    <property type="entry name" value="TWO-COMPONENT RESPONSE REGULATOR ORR33"/>
    <property type="match status" value="1"/>
</dbReference>
<keyword evidence="9" id="KW-1185">Reference proteome</keyword>
<evidence type="ECO:0000259" key="7">
    <source>
        <dbReference type="PROSITE" id="PS50110"/>
    </source>
</evidence>
<dbReference type="Gene3D" id="3.40.50.2300">
    <property type="match status" value="1"/>
</dbReference>
<dbReference type="InterPro" id="IPR039420">
    <property type="entry name" value="WalR-like"/>
</dbReference>
<evidence type="ECO:0000256" key="3">
    <source>
        <dbReference type="ARBA" id="ARBA00023015"/>
    </source>
</evidence>
<dbReference type="InterPro" id="IPR001789">
    <property type="entry name" value="Sig_transdc_resp-reg_receiver"/>
</dbReference>
<dbReference type="EMBL" id="JBHRSK010000004">
    <property type="protein sequence ID" value="MFC2968153.1"/>
    <property type="molecule type" value="Genomic_DNA"/>
</dbReference>
<evidence type="ECO:0000256" key="2">
    <source>
        <dbReference type="ARBA" id="ARBA00023012"/>
    </source>
</evidence>